<name>A0A6G0U384_APHGL</name>
<protein>
    <submittedName>
        <fullName evidence="1">Uncharacterized protein</fullName>
    </submittedName>
</protein>
<sequence>MYNKILTEESEFIAKGLGWSLVSIDGLQLRINLVNPLKGKKKSGLNFKCIDFPTPIKQIKKFEQRKNHFDLFLFNNDKTSHYCYIKDFSRFIRSQKTKNCNKDVLQLCKLCKLWGKAGLIKHKQMCDKNELGRPLMFEEGKDDELIYFKSYKKTNRTPFVIYADFECILKPKQTNKFNKSNKKSKISKTYVTHLHEIMIIQKSYCNNLKFQRRGKDSAKKFMENMIDIGRKINNIYETNIPMIPLTEKEEKQYQKTKDMKSIVLKIPKCTKIHKKNVNPSICRCFGGLG</sequence>
<dbReference type="AlphaFoldDB" id="A0A6G0U384"/>
<accession>A0A6G0U384</accession>
<evidence type="ECO:0000313" key="2">
    <source>
        <dbReference type="Proteomes" id="UP000475862"/>
    </source>
</evidence>
<organism evidence="1 2">
    <name type="scientific">Aphis glycines</name>
    <name type="common">Soybean aphid</name>
    <dbReference type="NCBI Taxonomy" id="307491"/>
    <lineage>
        <taxon>Eukaryota</taxon>
        <taxon>Metazoa</taxon>
        <taxon>Ecdysozoa</taxon>
        <taxon>Arthropoda</taxon>
        <taxon>Hexapoda</taxon>
        <taxon>Insecta</taxon>
        <taxon>Pterygota</taxon>
        <taxon>Neoptera</taxon>
        <taxon>Paraneoptera</taxon>
        <taxon>Hemiptera</taxon>
        <taxon>Sternorrhyncha</taxon>
        <taxon>Aphidomorpha</taxon>
        <taxon>Aphidoidea</taxon>
        <taxon>Aphididae</taxon>
        <taxon>Aphidini</taxon>
        <taxon>Aphis</taxon>
        <taxon>Aphis</taxon>
    </lineage>
</organism>
<keyword evidence="2" id="KW-1185">Reference proteome</keyword>
<dbReference type="PANTHER" id="PTHR31511:SF12">
    <property type="entry name" value="RHO TERMINATION FACTOR N-TERMINAL DOMAIN-CONTAINING PROTEIN"/>
    <property type="match status" value="1"/>
</dbReference>
<proteinExistence type="predicted"/>
<dbReference type="OrthoDB" id="6630693at2759"/>
<dbReference type="EMBL" id="VYZN01000009">
    <property type="protein sequence ID" value="KAE9542742.1"/>
    <property type="molecule type" value="Genomic_DNA"/>
</dbReference>
<comment type="caution">
    <text evidence="1">The sequence shown here is derived from an EMBL/GenBank/DDBJ whole genome shotgun (WGS) entry which is preliminary data.</text>
</comment>
<reference evidence="1 2" key="1">
    <citation type="submission" date="2019-08" db="EMBL/GenBank/DDBJ databases">
        <title>The genome of the soybean aphid Biotype 1, its phylome, world population structure and adaptation to the North American continent.</title>
        <authorList>
            <person name="Giordano R."/>
            <person name="Donthu R.K."/>
            <person name="Hernandez A.G."/>
            <person name="Wright C.L."/>
            <person name="Zimin A.V."/>
        </authorList>
    </citation>
    <scope>NUCLEOTIDE SEQUENCE [LARGE SCALE GENOMIC DNA]</scope>
    <source>
        <tissue evidence="1">Whole aphids</tissue>
    </source>
</reference>
<gene>
    <name evidence="1" type="ORF">AGLY_002653</name>
</gene>
<dbReference type="Proteomes" id="UP000475862">
    <property type="component" value="Unassembled WGS sequence"/>
</dbReference>
<evidence type="ECO:0000313" key="1">
    <source>
        <dbReference type="EMBL" id="KAE9542742.1"/>
    </source>
</evidence>
<dbReference type="PANTHER" id="PTHR31511">
    <property type="entry name" value="PROTEIN CBG23764"/>
    <property type="match status" value="1"/>
</dbReference>